<protein>
    <submittedName>
        <fullName evidence="3">VOC family protein</fullName>
    </submittedName>
</protein>
<feature type="domain" description="VOC" evidence="2">
    <location>
        <begin position="149"/>
        <end position="271"/>
    </location>
</feature>
<accession>A0ABW5FPT8</accession>
<dbReference type="EMBL" id="JBHUKR010000006">
    <property type="protein sequence ID" value="MFD2416629.1"/>
    <property type="molecule type" value="Genomic_DNA"/>
</dbReference>
<dbReference type="InterPro" id="IPR037523">
    <property type="entry name" value="VOC_core"/>
</dbReference>
<dbReference type="InterPro" id="IPR004360">
    <property type="entry name" value="Glyas_Fos-R_dOase_dom"/>
</dbReference>
<gene>
    <name evidence="3" type="ORF">ACFSXZ_09865</name>
</gene>
<evidence type="ECO:0000313" key="3">
    <source>
        <dbReference type="EMBL" id="MFD2416629.1"/>
    </source>
</evidence>
<dbReference type="Gene3D" id="3.10.180.10">
    <property type="entry name" value="2,3-Dihydroxybiphenyl 1,2-Dioxygenase, domain 1"/>
    <property type="match status" value="2"/>
</dbReference>
<dbReference type="Pfam" id="PF00903">
    <property type="entry name" value="Glyoxalase"/>
    <property type="match status" value="2"/>
</dbReference>
<reference evidence="4" key="1">
    <citation type="journal article" date="2019" name="Int. J. Syst. Evol. Microbiol.">
        <title>The Global Catalogue of Microorganisms (GCM) 10K type strain sequencing project: providing services to taxonomists for standard genome sequencing and annotation.</title>
        <authorList>
            <consortium name="The Broad Institute Genomics Platform"/>
            <consortium name="The Broad Institute Genome Sequencing Center for Infectious Disease"/>
            <person name="Wu L."/>
            <person name="Ma J."/>
        </authorList>
    </citation>
    <scope>NUCLEOTIDE SEQUENCE [LARGE SCALE GENOMIC DNA]</scope>
    <source>
        <strain evidence="4">CGMCC 4.7645</strain>
    </source>
</reference>
<evidence type="ECO:0000256" key="1">
    <source>
        <dbReference type="SAM" id="MobiDB-lite"/>
    </source>
</evidence>
<feature type="domain" description="VOC" evidence="2">
    <location>
        <begin position="7"/>
        <end position="119"/>
    </location>
</feature>
<dbReference type="InterPro" id="IPR029068">
    <property type="entry name" value="Glyas_Bleomycin-R_OHBP_Dase"/>
</dbReference>
<dbReference type="Proteomes" id="UP001597417">
    <property type="component" value="Unassembled WGS sequence"/>
</dbReference>
<name>A0ABW5FPT8_9PSEU</name>
<sequence length="339" mass="37779">MTNLLGHLISLEITSPDVAASTAFYERKFGLRVVDRVGEKVYLRCWGDYYRHSVVIAPGAEPGLANMTWRTADDAALDELARRVEEAGVAGEWRTDEQAQGRTYSFVGPYGHRMSLVWDVTDYQAEPGFESTYPDRPERRSSHAAAPRFLDHITIAASDVRGFAGWYSDVLGFRVMAYTDLEEAPVTVFSVLTTNEKSHDLGIVLDTSPTPGRVHHIAFWSDHPEDLIRAADVLVENGTPIEYGPSIHGIGEQSYLYFREPSTLRVELNSGGYRNYVPDWNPRTWVPSQGSNNFYRNWDMPDSMMEAFPAAAGLTATEDGAPPAMRDALANPWAGTKKP</sequence>
<dbReference type="RefSeq" id="WP_378263590.1">
    <property type="nucleotide sequence ID" value="NZ_JBHUKR010000006.1"/>
</dbReference>
<evidence type="ECO:0000313" key="4">
    <source>
        <dbReference type="Proteomes" id="UP001597417"/>
    </source>
</evidence>
<organism evidence="3 4">
    <name type="scientific">Amycolatopsis pigmentata</name>
    <dbReference type="NCBI Taxonomy" id="450801"/>
    <lineage>
        <taxon>Bacteria</taxon>
        <taxon>Bacillati</taxon>
        <taxon>Actinomycetota</taxon>
        <taxon>Actinomycetes</taxon>
        <taxon>Pseudonocardiales</taxon>
        <taxon>Pseudonocardiaceae</taxon>
        <taxon>Amycolatopsis</taxon>
    </lineage>
</organism>
<dbReference type="SUPFAM" id="SSF54593">
    <property type="entry name" value="Glyoxalase/Bleomycin resistance protein/Dihydroxybiphenyl dioxygenase"/>
    <property type="match status" value="1"/>
</dbReference>
<comment type="caution">
    <text evidence="3">The sequence shown here is derived from an EMBL/GenBank/DDBJ whole genome shotgun (WGS) entry which is preliminary data.</text>
</comment>
<evidence type="ECO:0000259" key="2">
    <source>
        <dbReference type="PROSITE" id="PS51819"/>
    </source>
</evidence>
<dbReference type="PROSITE" id="PS51819">
    <property type="entry name" value="VOC"/>
    <property type="match status" value="2"/>
</dbReference>
<keyword evidence="4" id="KW-1185">Reference proteome</keyword>
<proteinExistence type="predicted"/>
<feature type="region of interest" description="Disordered" evidence="1">
    <location>
        <begin position="316"/>
        <end position="339"/>
    </location>
</feature>